<keyword evidence="12" id="KW-1185">Reference proteome</keyword>
<dbReference type="AlphaFoldDB" id="A1ZRB0"/>
<keyword evidence="7" id="KW-0175">Coiled coil</keyword>
<evidence type="ECO:0000256" key="2">
    <source>
        <dbReference type="ARBA" id="ARBA00012438"/>
    </source>
</evidence>
<comment type="catalytic activity">
    <reaction evidence="1">
        <text>ATP + protein L-histidine = ADP + protein N-phospho-L-histidine.</text>
        <dbReference type="EC" id="2.7.13.3"/>
    </reaction>
</comment>
<dbReference type="Pfam" id="PF13424">
    <property type="entry name" value="TPR_12"/>
    <property type="match status" value="2"/>
</dbReference>
<dbReference type="SUPFAM" id="SSF55874">
    <property type="entry name" value="ATPase domain of HSP90 chaperone/DNA topoisomerase II/histidine kinase"/>
    <property type="match status" value="1"/>
</dbReference>
<dbReference type="eggNOG" id="COG0457">
    <property type="taxonomic scope" value="Bacteria"/>
</dbReference>
<reference evidence="11 12" key="1">
    <citation type="submission" date="2007-01" db="EMBL/GenBank/DDBJ databases">
        <authorList>
            <person name="Haygood M."/>
            <person name="Podell S."/>
            <person name="Anderson C."/>
            <person name="Hopkinson B."/>
            <person name="Roe K."/>
            <person name="Barbeau K."/>
            <person name="Gaasterland T."/>
            <person name="Ferriera S."/>
            <person name="Johnson J."/>
            <person name="Kravitz S."/>
            <person name="Beeson K."/>
            <person name="Sutton G."/>
            <person name="Rogers Y.-H."/>
            <person name="Friedman R."/>
            <person name="Frazier M."/>
            <person name="Venter J.C."/>
        </authorList>
    </citation>
    <scope>NUCLEOTIDE SEQUENCE [LARGE SCALE GENOMIC DNA]</scope>
    <source>
        <strain evidence="11 12">ATCC 23134</strain>
    </source>
</reference>
<proteinExistence type="predicted"/>
<dbReference type="RefSeq" id="WP_004156329.1">
    <property type="nucleotide sequence ID" value="NZ_AAWS01000027.1"/>
</dbReference>
<dbReference type="InterPro" id="IPR003594">
    <property type="entry name" value="HATPase_dom"/>
</dbReference>
<feature type="chain" id="PRO_5002642384" description="histidine kinase" evidence="9">
    <location>
        <begin position="25"/>
        <end position="766"/>
    </location>
</feature>
<evidence type="ECO:0000256" key="1">
    <source>
        <dbReference type="ARBA" id="ARBA00000085"/>
    </source>
</evidence>
<keyword evidence="4" id="KW-0808">Transferase</keyword>
<evidence type="ECO:0000256" key="4">
    <source>
        <dbReference type="ARBA" id="ARBA00022679"/>
    </source>
</evidence>
<dbReference type="FunFam" id="3.30.565.10:FF:000006">
    <property type="entry name" value="Sensor histidine kinase WalK"/>
    <property type="match status" value="1"/>
</dbReference>
<name>A1ZRB0_MICM2</name>
<evidence type="ECO:0000256" key="5">
    <source>
        <dbReference type="ARBA" id="ARBA00022777"/>
    </source>
</evidence>
<feature type="repeat" description="TPR" evidence="6">
    <location>
        <begin position="247"/>
        <end position="280"/>
    </location>
</feature>
<dbReference type="PANTHER" id="PTHR43047">
    <property type="entry name" value="TWO-COMPONENT HISTIDINE PROTEIN KINASE"/>
    <property type="match status" value="1"/>
</dbReference>
<comment type="caution">
    <text evidence="11">The sequence shown here is derived from an EMBL/GenBank/DDBJ whole genome shotgun (WGS) entry which is preliminary data.</text>
</comment>
<accession>A1ZRB0</accession>
<gene>
    <name evidence="11" type="ORF">M23134_04680</name>
</gene>
<dbReference type="InterPro" id="IPR011990">
    <property type="entry name" value="TPR-like_helical_dom_sf"/>
</dbReference>
<protein>
    <recommendedName>
        <fullName evidence="2">histidine kinase</fullName>
        <ecNumber evidence="2">2.7.13.3</ecNumber>
    </recommendedName>
</protein>
<dbReference type="CDD" id="cd00082">
    <property type="entry name" value="HisKA"/>
    <property type="match status" value="1"/>
</dbReference>
<feature type="repeat" description="TPR" evidence="6">
    <location>
        <begin position="167"/>
        <end position="200"/>
    </location>
</feature>
<feature type="coiled-coil region" evidence="7">
    <location>
        <begin position="387"/>
        <end position="452"/>
    </location>
</feature>
<dbReference type="InterPro" id="IPR019734">
    <property type="entry name" value="TPR_rpt"/>
</dbReference>
<dbReference type="Pfam" id="PF02518">
    <property type="entry name" value="HATPase_c"/>
    <property type="match status" value="1"/>
</dbReference>
<feature type="signal peptide" evidence="9">
    <location>
        <begin position="1"/>
        <end position="24"/>
    </location>
</feature>
<keyword evidence="9" id="KW-0732">Signal</keyword>
<dbReference type="InterPro" id="IPR036097">
    <property type="entry name" value="HisK_dim/P_sf"/>
</dbReference>
<keyword evidence="8" id="KW-1133">Transmembrane helix</keyword>
<feature type="domain" description="Histidine kinase" evidence="10">
    <location>
        <begin position="466"/>
        <end position="672"/>
    </location>
</feature>
<dbReference type="SUPFAM" id="SSF48452">
    <property type="entry name" value="TPR-like"/>
    <property type="match status" value="2"/>
</dbReference>
<dbReference type="PROSITE" id="PS50293">
    <property type="entry name" value="TPR_REGION"/>
    <property type="match status" value="1"/>
</dbReference>
<dbReference type="InterPro" id="IPR003661">
    <property type="entry name" value="HisK_dim/P_dom"/>
</dbReference>
<dbReference type="Proteomes" id="UP000004095">
    <property type="component" value="Unassembled WGS sequence"/>
</dbReference>
<feature type="transmembrane region" description="Helical" evidence="8">
    <location>
        <begin position="364"/>
        <end position="384"/>
    </location>
</feature>
<keyword evidence="5" id="KW-0418">Kinase</keyword>
<dbReference type="SMART" id="SM00028">
    <property type="entry name" value="TPR"/>
    <property type="match status" value="6"/>
</dbReference>
<evidence type="ECO:0000313" key="11">
    <source>
        <dbReference type="EMBL" id="EAY27000.1"/>
    </source>
</evidence>
<evidence type="ECO:0000256" key="6">
    <source>
        <dbReference type="PROSITE-ProRule" id="PRU00339"/>
    </source>
</evidence>
<dbReference type="Pfam" id="PF00512">
    <property type="entry name" value="HisKA"/>
    <property type="match status" value="1"/>
</dbReference>
<dbReference type="SUPFAM" id="SSF47384">
    <property type="entry name" value="Homodimeric domain of signal transducing histidine kinase"/>
    <property type="match status" value="1"/>
</dbReference>
<dbReference type="PANTHER" id="PTHR43047:SF72">
    <property type="entry name" value="OSMOSENSING HISTIDINE PROTEIN KINASE SLN1"/>
    <property type="match status" value="1"/>
</dbReference>
<dbReference type="Gene3D" id="3.30.565.10">
    <property type="entry name" value="Histidine kinase-like ATPase, C-terminal domain"/>
    <property type="match status" value="1"/>
</dbReference>
<keyword evidence="8" id="KW-0812">Transmembrane</keyword>
<dbReference type="Gene3D" id="1.25.40.10">
    <property type="entry name" value="Tetratricopeptide repeat domain"/>
    <property type="match status" value="2"/>
</dbReference>
<dbReference type="InterPro" id="IPR005467">
    <property type="entry name" value="His_kinase_dom"/>
</dbReference>
<dbReference type="PROSITE" id="PS50005">
    <property type="entry name" value="TPR"/>
    <property type="match status" value="2"/>
</dbReference>
<dbReference type="GO" id="GO:0005886">
    <property type="term" value="C:plasma membrane"/>
    <property type="evidence" value="ECO:0007669"/>
    <property type="project" value="TreeGrafter"/>
</dbReference>
<dbReference type="SMART" id="SM00388">
    <property type="entry name" value="HisKA"/>
    <property type="match status" value="1"/>
</dbReference>
<dbReference type="GO" id="GO:0000155">
    <property type="term" value="F:phosphorelay sensor kinase activity"/>
    <property type="evidence" value="ECO:0007669"/>
    <property type="project" value="InterPro"/>
</dbReference>
<evidence type="ECO:0000256" key="3">
    <source>
        <dbReference type="ARBA" id="ARBA00022553"/>
    </source>
</evidence>
<dbReference type="InterPro" id="IPR004358">
    <property type="entry name" value="Sig_transdc_His_kin-like_C"/>
</dbReference>
<evidence type="ECO:0000256" key="9">
    <source>
        <dbReference type="SAM" id="SignalP"/>
    </source>
</evidence>
<evidence type="ECO:0000256" key="7">
    <source>
        <dbReference type="SAM" id="Coils"/>
    </source>
</evidence>
<keyword evidence="8" id="KW-0472">Membrane</keyword>
<evidence type="ECO:0000313" key="12">
    <source>
        <dbReference type="Proteomes" id="UP000004095"/>
    </source>
</evidence>
<organism evidence="11 12">
    <name type="scientific">Microscilla marina ATCC 23134</name>
    <dbReference type="NCBI Taxonomy" id="313606"/>
    <lineage>
        <taxon>Bacteria</taxon>
        <taxon>Pseudomonadati</taxon>
        <taxon>Bacteroidota</taxon>
        <taxon>Cytophagia</taxon>
        <taxon>Cytophagales</taxon>
        <taxon>Microscillaceae</taxon>
        <taxon>Microscilla</taxon>
    </lineage>
</organism>
<dbReference type="GO" id="GO:0009927">
    <property type="term" value="F:histidine phosphotransfer kinase activity"/>
    <property type="evidence" value="ECO:0007669"/>
    <property type="project" value="TreeGrafter"/>
</dbReference>
<sequence length="766" mass="88771">MHKFHLIIIYCLWSLLNFSQVAYAQPKNAKADSLNHLLNTKLSDKQRVDVLLKLINTYIIKYPEKAYQHCKKALDISLRIGYDKGVARSYDRLGLYYKHANDFEKGLSYHLKGLKIYEKMNDQRGIASSLGNIGVVHKNLKNYDKAFEYQLRALKLMKALKQEGMVANTLNNIGLLYLKTDRYKKALEYFKETLKLDQKTNYALGIGGDYSNISLVWYYLKDYDKAIANEKKALKIREKIKHAQGMVISYHNIGDIYLETQQYDLALEHFKKSLAKAKKIKAKFHIAKAYNGLSKAYEARRNYKKALEFHQKFKAHNDSVFNLDKNKQVARMQTLYETEKKEQENKILRQESQMQEDEIAKQRLLNLLVSIALLITLGFIYMVYRLYRQKKKSFQQLQQLNEEVNTQNEVLQQKQEEILQQQETLSMQNAAITEQKEEIELQTETLQATNKQLIALDKFKQSMTGMIVHDLKNPLNTIIGLSEGEYSPHFQQNINQSGKQMLNLVMNILDVQRFEETEVQLNAQPHLLKKLVQTAHQRVNLLLADKGVVFESDIPQELTLQADEELIIRVFVNLFNNAIKYTPNGGKISVTRESLSEGAFHKILIHDTGAGIAPEFIDTIFDRFTQRNPKNRSTGLGLTFCKLVVESHQGQIGVQSEENKGSTFWLTLPKADDQQRLHTTIDQTDQVESDTVNIKAWELNTQEEAVLREITNELKQYEIYEVSAIKKVLKKLPASEGRIAHWKQALEDTLYSWNETRYKELLEVPD</sequence>
<evidence type="ECO:0000256" key="8">
    <source>
        <dbReference type="SAM" id="Phobius"/>
    </source>
</evidence>
<keyword evidence="3" id="KW-0597">Phosphoprotein</keyword>
<dbReference type="PRINTS" id="PR00344">
    <property type="entry name" value="BCTRLSENSOR"/>
</dbReference>
<dbReference type="InterPro" id="IPR036890">
    <property type="entry name" value="HATPase_C_sf"/>
</dbReference>
<dbReference type="EMBL" id="AAWS01000027">
    <property type="protein sequence ID" value="EAY27000.1"/>
    <property type="molecule type" value="Genomic_DNA"/>
</dbReference>
<dbReference type="SMART" id="SM00387">
    <property type="entry name" value="HATPase_c"/>
    <property type="match status" value="1"/>
</dbReference>
<dbReference type="Gene3D" id="1.10.287.130">
    <property type="match status" value="1"/>
</dbReference>
<keyword evidence="6" id="KW-0802">TPR repeat</keyword>
<evidence type="ECO:0000259" key="10">
    <source>
        <dbReference type="PROSITE" id="PS50109"/>
    </source>
</evidence>
<dbReference type="PROSITE" id="PS50109">
    <property type="entry name" value="HIS_KIN"/>
    <property type="match status" value="1"/>
</dbReference>
<dbReference type="EC" id="2.7.13.3" evidence="2"/>
<dbReference type="eggNOG" id="COG2205">
    <property type="taxonomic scope" value="Bacteria"/>
</dbReference>
<dbReference type="OrthoDB" id="9781208at2"/>